<organism evidence="10 11">
    <name type="scientific">Parvularcula maris</name>
    <dbReference type="NCBI Taxonomy" id="2965077"/>
    <lineage>
        <taxon>Bacteria</taxon>
        <taxon>Pseudomonadati</taxon>
        <taxon>Pseudomonadota</taxon>
        <taxon>Alphaproteobacteria</taxon>
        <taxon>Parvularculales</taxon>
        <taxon>Parvularculaceae</taxon>
        <taxon>Parvularcula</taxon>
    </lineage>
</organism>
<dbReference type="InterPro" id="IPR016047">
    <property type="entry name" value="M23ase_b-sheet_dom"/>
</dbReference>
<comment type="cofactor">
    <cofactor evidence="1">
        <name>Zn(2+)</name>
        <dbReference type="ChEBI" id="CHEBI:29105"/>
    </cofactor>
</comment>
<evidence type="ECO:0000256" key="3">
    <source>
        <dbReference type="ARBA" id="ARBA00022723"/>
    </source>
</evidence>
<dbReference type="InterPro" id="IPR011055">
    <property type="entry name" value="Dup_hybrid_motif"/>
</dbReference>
<keyword evidence="4" id="KW-0378">Hydrolase</keyword>
<dbReference type="InterPro" id="IPR050570">
    <property type="entry name" value="Cell_wall_metabolism_enzyme"/>
</dbReference>
<proteinExistence type="predicted"/>
<evidence type="ECO:0000256" key="2">
    <source>
        <dbReference type="ARBA" id="ARBA00022670"/>
    </source>
</evidence>
<dbReference type="CDD" id="cd12797">
    <property type="entry name" value="M23_peptidase"/>
    <property type="match status" value="1"/>
</dbReference>
<dbReference type="PANTHER" id="PTHR21666">
    <property type="entry name" value="PEPTIDASE-RELATED"/>
    <property type="match status" value="1"/>
</dbReference>
<dbReference type="SUPFAM" id="SSF51261">
    <property type="entry name" value="Duplicated hybrid motif"/>
    <property type="match status" value="1"/>
</dbReference>
<keyword evidence="3" id="KW-0479">Metal-binding</keyword>
<feature type="transmembrane region" description="Helical" evidence="7">
    <location>
        <begin position="40"/>
        <end position="62"/>
    </location>
</feature>
<dbReference type="GO" id="GO:0004222">
    <property type="term" value="F:metalloendopeptidase activity"/>
    <property type="evidence" value="ECO:0007669"/>
    <property type="project" value="TreeGrafter"/>
</dbReference>
<name>A0A9X2RI87_9PROT</name>
<dbReference type="InterPro" id="IPR045974">
    <property type="entry name" value="DUF5930"/>
</dbReference>
<reference evidence="10" key="1">
    <citation type="submission" date="2022-07" db="EMBL/GenBank/DDBJ databases">
        <title>Parvularcula maris sp. nov., an algicidal bacterium isolated from seawater.</title>
        <authorList>
            <person name="Li F."/>
        </authorList>
    </citation>
    <scope>NUCLEOTIDE SEQUENCE</scope>
    <source>
        <strain evidence="10">BGMRC 0090</strain>
    </source>
</reference>
<dbReference type="FunFam" id="2.70.70.10:FF:000006">
    <property type="entry name" value="M23 family peptidase"/>
    <property type="match status" value="1"/>
</dbReference>
<gene>
    <name evidence="10" type="ORF">NOG11_09935</name>
</gene>
<comment type="caution">
    <text evidence="10">The sequence shown here is derived from an EMBL/GenBank/DDBJ whole genome shotgun (WGS) entry which is preliminary data.</text>
</comment>
<evidence type="ECO:0000313" key="10">
    <source>
        <dbReference type="EMBL" id="MCQ8185714.1"/>
    </source>
</evidence>
<evidence type="ECO:0000256" key="1">
    <source>
        <dbReference type="ARBA" id="ARBA00001947"/>
    </source>
</evidence>
<accession>A0A9X2RI87</accession>
<keyword evidence="7" id="KW-0472">Membrane</keyword>
<dbReference type="Pfam" id="PF01551">
    <property type="entry name" value="Peptidase_M23"/>
    <property type="match status" value="1"/>
</dbReference>
<sequence>MGKDKGRFGRLLGHLFRERQIYHRSDGVVHFIKLSSNTQVVFASILFGALLWVAYASVNVVFKEQIIVAKDEQRRDEQSAYRRRLQNSERAYEEVSSLNFIYSREFELALKKLEGQHNALRSLVENKSVLDQEMRSLAETLSAVGAPNGQKLRGSNRIMIDPVGREPTPRQSRVSALRKEALESVIDREIAEGIENEVLSDMRRKTARLSANQVVVLAAMEEKMERTIRELDQILRYTGPGGYLIPEADEEMGRQVLASARGEEAEYEGQGGPYIPAFDEGELPFGGDTYFETAGRVERKMTELAALAGMVRQVPIGAPVLNRHRQTSGYGFRWDPIKRNRRVRHRGLDFAAPRRTPIVATAPGRVVRAGVRGAYGNLVEIDHGNGFRTRYAHLDRINTRVGKVVGLNEVIGLMGTTGRSTGTHLHYEVLYKGRQVDPKRFIEAGRYVFES</sequence>
<evidence type="ECO:0000256" key="6">
    <source>
        <dbReference type="ARBA" id="ARBA00023049"/>
    </source>
</evidence>
<dbReference type="GO" id="GO:0046872">
    <property type="term" value="F:metal ion binding"/>
    <property type="evidence" value="ECO:0007669"/>
    <property type="project" value="UniProtKB-KW"/>
</dbReference>
<evidence type="ECO:0000259" key="9">
    <source>
        <dbReference type="Pfam" id="PF19353"/>
    </source>
</evidence>
<dbReference type="Gene3D" id="2.70.70.10">
    <property type="entry name" value="Glucose Permease (Domain IIA)"/>
    <property type="match status" value="1"/>
</dbReference>
<keyword evidence="11" id="KW-1185">Reference proteome</keyword>
<keyword evidence="2" id="KW-0645">Protease</keyword>
<evidence type="ECO:0000256" key="7">
    <source>
        <dbReference type="SAM" id="Phobius"/>
    </source>
</evidence>
<evidence type="ECO:0000256" key="4">
    <source>
        <dbReference type="ARBA" id="ARBA00022801"/>
    </source>
</evidence>
<keyword evidence="7" id="KW-0812">Transmembrane</keyword>
<keyword evidence="6" id="KW-0482">Metalloprotease</keyword>
<dbReference type="Proteomes" id="UP001142610">
    <property type="component" value="Unassembled WGS sequence"/>
</dbReference>
<dbReference type="AlphaFoldDB" id="A0A9X2RI87"/>
<dbReference type="EMBL" id="JANIBC010000007">
    <property type="protein sequence ID" value="MCQ8185714.1"/>
    <property type="molecule type" value="Genomic_DNA"/>
</dbReference>
<keyword evidence="7" id="KW-1133">Transmembrane helix</keyword>
<protein>
    <submittedName>
        <fullName evidence="10">M23 family metallopeptidase</fullName>
    </submittedName>
</protein>
<dbReference type="Pfam" id="PF19353">
    <property type="entry name" value="DUF5930"/>
    <property type="match status" value="1"/>
</dbReference>
<dbReference type="PANTHER" id="PTHR21666:SF288">
    <property type="entry name" value="CELL DIVISION PROTEIN YTFB"/>
    <property type="match status" value="1"/>
</dbReference>
<feature type="domain" description="M23ase beta-sheet core" evidence="8">
    <location>
        <begin position="344"/>
        <end position="438"/>
    </location>
</feature>
<evidence type="ECO:0000259" key="8">
    <source>
        <dbReference type="Pfam" id="PF01551"/>
    </source>
</evidence>
<evidence type="ECO:0000256" key="5">
    <source>
        <dbReference type="ARBA" id="ARBA00022833"/>
    </source>
</evidence>
<evidence type="ECO:0000313" key="11">
    <source>
        <dbReference type="Proteomes" id="UP001142610"/>
    </source>
</evidence>
<feature type="domain" description="DUF5930" evidence="9">
    <location>
        <begin position="7"/>
        <end position="325"/>
    </location>
</feature>
<dbReference type="GO" id="GO:0006508">
    <property type="term" value="P:proteolysis"/>
    <property type="evidence" value="ECO:0007669"/>
    <property type="project" value="UniProtKB-KW"/>
</dbReference>
<keyword evidence="5" id="KW-0862">Zinc</keyword>